<dbReference type="Gene3D" id="3.20.20.70">
    <property type="entry name" value="Aldolase class I"/>
    <property type="match status" value="1"/>
</dbReference>
<evidence type="ECO:0000256" key="1">
    <source>
        <dbReference type="ARBA" id="ARBA00023239"/>
    </source>
</evidence>
<dbReference type="InterPro" id="IPR002220">
    <property type="entry name" value="DapA-like"/>
</dbReference>
<evidence type="ECO:0000313" key="2">
    <source>
        <dbReference type="EMBL" id="QDV67862.1"/>
    </source>
</evidence>
<protein>
    <recommendedName>
        <fullName evidence="4">Dihydrodipicolinate synthase family protein</fullName>
    </recommendedName>
</protein>
<dbReference type="CDD" id="cd00408">
    <property type="entry name" value="DHDPS-like"/>
    <property type="match status" value="1"/>
</dbReference>
<name>A0A518JQQ1_9BACT</name>
<dbReference type="Proteomes" id="UP000315082">
    <property type="component" value="Chromosome"/>
</dbReference>
<dbReference type="SUPFAM" id="SSF51569">
    <property type="entry name" value="Aldolase"/>
    <property type="match status" value="1"/>
</dbReference>
<dbReference type="KEGG" id="rcf:Poly24_15670"/>
<proteinExistence type="predicted"/>
<gene>
    <name evidence="2" type="ORF">Poly24_15670</name>
</gene>
<keyword evidence="3" id="KW-1185">Reference proteome</keyword>
<evidence type="ECO:0008006" key="4">
    <source>
        <dbReference type="Google" id="ProtNLM"/>
    </source>
</evidence>
<dbReference type="SMART" id="SM01130">
    <property type="entry name" value="DHDPS"/>
    <property type="match status" value="1"/>
</dbReference>
<evidence type="ECO:0000313" key="3">
    <source>
        <dbReference type="Proteomes" id="UP000315082"/>
    </source>
</evidence>
<keyword evidence="1" id="KW-0456">Lyase</keyword>
<accession>A0A518JQQ1</accession>
<dbReference type="GO" id="GO:0016829">
    <property type="term" value="F:lyase activity"/>
    <property type="evidence" value="ECO:0007669"/>
    <property type="project" value="UniProtKB-KW"/>
</dbReference>
<dbReference type="AlphaFoldDB" id="A0A518JQQ1"/>
<sequence>MPAATSGVILRPTGVDRLLGRLSLRESADASRTFAEQKATNFKLTVSERCVILDDLHNAKKSKDMDPTTLLRPRRKITGISAILLPLLENNEVDWDAFRQHVLRTADAGLTPAVNLDTGYVNLIDEATRLQVLDVTREVLGSGPFVAGAFVGDTPGSTLALDAYKSRIDEITARGATPVIFQSYGLTDQGDAEIVASYEKIGQACDQFIGFELGQCFLPFGKIYSTDVYRQLMLLPQCIGAKHSSLSRTAEWERLALRDQLRPEFKVFTGNDLAIDMVMYGSDYLLGLSTFAPDLFAQRDAYWAAGDPAFYELNDALQYLGFLTFRQPVPGYKHSAAMFLHLRGWIATNKTYPGSPQRPDSDLPILEDVARQLGISLRKGGNV</sequence>
<organism evidence="2 3">
    <name type="scientific">Rosistilla carotiformis</name>
    <dbReference type="NCBI Taxonomy" id="2528017"/>
    <lineage>
        <taxon>Bacteria</taxon>
        <taxon>Pseudomonadati</taxon>
        <taxon>Planctomycetota</taxon>
        <taxon>Planctomycetia</taxon>
        <taxon>Pirellulales</taxon>
        <taxon>Pirellulaceae</taxon>
        <taxon>Rosistilla</taxon>
    </lineage>
</organism>
<dbReference type="InterPro" id="IPR013785">
    <property type="entry name" value="Aldolase_TIM"/>
</dbReference>
<dbReference type="EMBL" id="CP036348">
    <property type="protein sequence ID" value="QDV67862.1"/>
    <property type="molecule type" value="Genomic_DNA"/>
</dbReference>
<reference evidence="2 3" key="1">
    <citation type="submission" date="2019-02" db="EMBL/GenBank/DDBJ databases">
        <title>Deep-cultivation of Planctomycetes and their phenomic and genomic characterization uncovers novel biology.</title>
        <authorList>
            <person name="Wiegand S."/>
            <person name="Jogler M."/>
            <person name="Boedeker C."/>
            <person name="Pinto D."/>
            <person name="Vollmers J."/>
            <person name="Rivas-Marin E."/>
            <person name="Kohn T."/>
            <person name="Peeters S.H."/>
            <person name="Heuer A."/>
            <person name="Rast P."/>
            <person name="Oberbeckmann S."/>
            <person name="Bunk B."/>
            <person name="Jeske O."/>
            <person name="Meyerdierks A."/>
            <person name="Storesund J.E."/>
            <person name="Kallscheuer N."/>
            <person name="Luecker S."/>
            <person name="Lage O.M."/>
            <person name="Pohl T."/>
            <person name="Merkel B.J."/>
            <person name="Hornburger P."/>
            <person name="Mueller R.-W."/>
            <person name="Bruemmer F."/>
            <person name="Labrenz M."/>
            <person name="Spormann A.M."/>
            <person name="Op den Camp H."/>
            <person name="Overmann J."/>
            <person name="Amann R."/>
            <person name="Jetten M.S.M."/>
            <person name="Mascher T."/>
            <person name="Medema M.H."/>
            <person name="Devos D.P."/>
            <person name="Kaster A.-K."/>
            <person name="Ovreas L."/>
            <person name="Rohde M."/>
            <person name="Galperin M.Y."/>
            <person name="Jogler C."/>
        </authorList>
    </citation>
    <scope>NUCLEOTIDE SEQUENCE [LARGE SCALE GENOMIC DNA]</scope>
    <source>
        <strain evidence="2 3">Poly24</strain>
    </source>
</reference>